<name>A0A060N544_CLOBO</name>
<accession>A0A060N544</accession>
<reference evidence="1" key="1">
    <citation type="submission" date="2013-10" db="EMBL/GenBank/DDBJ databases">
        <title>Draft genome sequence of Clostridium botulinum type B strain Osaka05.</title>
        <authorList>
            <person name="Sakaguchi Y."/>
            <person name="Hosomi K."/>
            <person name="Uchiyama J."/>
            <person name="Ogura Y."/>
            <person name="Sakaguchi M."/>
            <person name="Kohda T."/>
            <person name="Mukamoto M."/>
            <person name="Misawa N."/>
            <person name="Matsuzaki S."/>
            <person name="Hayashi T."/>
            <person name="Kozaki S."/>
        </authorList>
    </citation>
    <scope>NUCLEOTIDE SEQUENCE</scope>
    <source>
        <strain evidence="1">Osaka05</strain>
    </source>
</reference>
<dbReference type="EMBL" id="BA000058">
    <property type="protein sequence ID" value="BAO05012.1"/>
    <property type="molecule type" value="Genomic_DNA"/>
</dbReference>
<dbReference type="Proteomes" id="UP000054164">
    <property type="component" value="Unassembled WGS sequence"/>
</dbReference>
<gene>
    <name evidence="1" type="ORF">CBO05P1_293</name>
</gene>
<sequence length="90" mass="10485">MRKFESFLMRKLENKDNVIFIDLTFAERIRENIDISLGIKIKNGGFLGTTWVTSQLDVEDDFTIGEFKNTCQKFNISYSIFSGDNETYIL</sequence>
<evidence type="ECO:0000313" key="1">
    <source>
        <dbReference type="EMBL" id="BAO05012.1"/>
    </source>
</evidence>
<dbReference type="HOGENOM" id="CLU_2435604_0_0_9"/>
<organism evidence="1">
    <name type="scientific">Clostridium botulinum B str. Osaka05</name>
    <dbReference type="NCBI Taxonomy" id="1407017"/>
    <lineage>
        <taxon>Bacteria</taxon>
        <taxon>Bacillati</taxon>
        <taxon>Bacillota</taxon>
        <taxon>Clostridia</taxon>
        <taxon>Eubacteriales</taxon>
        <taxon>Clostridiaceae</taxon>
        <taxon>Clostridium</taxon>
    </lineage>
</organism>
<dbReference type="AlphaFoldDB" id="A0A060N544"/>
<dbReference type="RefSeq" id="WP_030032109.1">
    <property type="nucleotide sequence ID" value="NZ_BA000058.1"/>
</dbReference>
<protein>
    <submittedName>
        <fullName evidence="1">Malate synthase G</fullName>
    </submittedName>
</protein>
<proteinExistence type="predicted"/>